<reference evidence="3" key="1">
    <citation type="submission" date="2021-01" db="EMBL/GenBank/DDBJ databases">
        <authorList>
            <person name="Corre E."/>
            <person name="Pelletier E."/>
            <person name="Niang G."/>
            <person name="Scheremetjew M."/>
            <person name="Finn R."/>
            <person name="Kale V."/>
            <person name="Holt S."/>
            <person name="Cochrane G."/>
            <person name="Meng A."/>
            <person name="Brown T."/>
            <person name="Cohen L."/>
        </authorList>
    </citation>
    <scope>NUCLEOTIDE SEQUENCE</scope>
    <source>
        <strain evidence="3">CCMP441</strain>
    </source>
</reference>
<feature type="region of interest" description="Disordered" evidence="2">
    <location>
        <begin position="1"/>
        <end position="21"/>
    </location>
</feature>
<dbReference type="EMBL" id="HBFK01000921">
    <property type="protein sequence ID" value="CAD8734064.1"/>
    <property type="molecule type" value="Transcribed_RNA"/>
</dbReference>
<evidence type="ECO:0000256" key="1">
    <source>
        <dbReference type="PROSITE-ProRule" id="PRU00259"/>
    </source>
</evidence>
<evidence type="ECO:0008006" key="4">
    <source>
        <dbReference type="Google" id="ProtNLM"/>
    </source>
</evidence>
<gene>
    <name evidence="3" type="ORF">HAND1043_LOCUS555</name>
</gene>
<dbReference type="AlphaFoldDB" id="A0A6U2BNC7"/>
<dbReference type="InterPro" id="IPR000225">
    <property type="entry name" value="Armadillo"/>
</dbReference>
<dbReference type="Pfam" id="PF00514">
    <property type="entry name" value="Arm"/>
    <property type="match status" value="1"/>
</dbReference>
<evidence type="ECO:0000256" key="2">
    <source>
        <dbReference type="SAM" id="MobiDB-lite"/>
    </source>
</evidence>
<dbReference type="PROSITE" id="PS50176">
    <property type="entry name" value="ARM_REPEAT"/>
    <property type="match status" value="1"/>
</dbReference>
<dbReference type="InterPro" id="IPR011989">
    <property type="entry name" value="ARM-like"/>
</dbReference>
<feature type="repeat" description="ARM" evidence="1">
    <location>
        <begin position="160"/>
        <end position="188"/>
    </location>
</feature>
<dbReference type="InterPro" id="IPR016024">
    <property type="entry name" value="ARM-type_fold"/>
</dbReference>
<proteinExistence type="predicted"/>
<feature type="compositionally biased region" description="Basic and acidic residues" evidence="2">
    <location>
        <begin position="1"/>
        <end position="10"/>
    </location>
</feature>
<accession>A0A6U2BNC7</accession>
<protein>
    <recommendedName>
        <fullName evidence="4">Armadillo repeat-containing protein 8</fullName>
    </recommendedName>
</protein>
<organism evidence="3">
    <name type="scientific">Hemiselmis andersenii</name>
    <name type="common">Cryptophyte alga</name>
    <dbReference type="NCBI Taxonomy" id="464988"/>
    <lineage>
        <taxon>Eukaryota</taxon>
        <taxon>Cryptophyceae</taxon>
        <taxon>Cryptomonadales</taxon>
        <taxon>Hemiselmidaceae</taxon>
        <taxon>Hemiselmis</taxon>
    </lineage>
</organism>
<dbReference type="Gene3D" id="1.25.10.10">
    <property type="entry name" value="Leucine-rich Repeat Variant"/>
    <property type="match status" value="1"/>
</dbReference>
<name>A0A6U2BNC7_HEMAN</name>
<evidence type="ECO:0000313" key="3">
    <source>
        <dbReference type="EMBL" id="CAD8734064.1"/>
    </source>
</evidence>
<sequence length="207" mass="21756">MSPKAKDLKSSGRSTSVPASARSGLLDNNVLALSTGTTQERAAAARRICSRVRTGLDLNNLVQAGVVGRVAALLSEPKGMDAAVDGLIPLCSYIGGEEEDSAEGSAALCAEVETHSIVERLSAVLCWASSTDDLKGRIAMLMFYMAKVCPLANRIVRQDGALKSLVQLLDCADQGANTSAAAALANISYWSTEPIPRYSQLRVICAL</sequence>
<dbReference type="SUPFAM" id="SSF48371">
    <property type="entry name" value="ARM repeat"/>
    <property type="match status" value="1"/>
</dbReference>